<sequence>MMCSTSLRSDSIVLTHLILYLLRRLRRDRIEEELVLRSKTIPLVKVLCRNHGSKEATWESDDLI</sequence>
<dbReference type="AlphaFoldDB" id="A0A5B6WR60"/>
<accession>A0A5B6WR60</accession>
<gene>
    <name evidence="1" type="ORF">EPI10_006466</name>
</gene>
<name>A0A5B6WR60_9ROSI</name>
<evidence type="ECO:0000313" key="2">
    <source>
        <dbReference type="Proteomes" id="UP000325315"/>
    </source>
</evidence>
<dbReference type="Proteomes" id="UP000325315">
    <property type="component" value="Unassembled WGS sequence"/>
</dbReference>
<keyword evidence="2" id="KW-1185">Reference proteome</keyword>
<protein>
    <submittedName>
        <fullName evidence="1">Chromo domain-containing protein</fullName>
    </submittedName>
</protein>
<organism evidence="1 2">
    <name type="scientific">Gossypium australe</name>
    <dbReference type="NCBI Taxonomy" id="47621"/>
    <lineage>
        <taxon>Eukaryota</taxon>
        <taxon>Viridiplantae</taxon>
        <taxon>Streptophyta</taxon>
        <taxon>Embryophyta</taxon>
        <taxon>Tracheophyta</taxon>
        <taxon>Spermatophyta</taxon>
        <taxon>Magnoliopsida</taxon>
        <taxon>eudicotyledons</taxon>
        <taxon>Gunneridae</taxon>
        <taxon>Pentapetalae</taxon>
        <taxon>rosids</taxon>
        <taxon>malvids</taxon>
        <taxon>Malvales</taxon>
        <taxon>Malvaceae</taxon>
        <taxon>Malvoideae</taxon>
        <taxon>Gossypium</taxon>
    </lineage>
</organism>
<comment type="caution">
    <text evidence="1">The sequence shown here is derived from an EMBL/GenBank/DDBJ whole genome shotgun (WGS) entry which is preliminary data.</text>
</comment>
<dbReference type="EMBL" id="SMMG02000002">
    <property type="protein sequence ID" value="KAA3484381.1"/>
    <property type="molecule type" value="Genomic_DNA"/>
</dbReference>
<proteinExistence type="predicted"/>
<reference evidence="2" key="1">
    <citation type="journal article" date="2019" name="Plant Biotechnol. J.">
        <title>Genome sequencing of the Australian wild diploid species Gossypium australe highlights disease resistance and delayed gland morphogenesis.</title>
        <authorList>
            <person name="Cai Y."/>
            <person name="Cai X."/>
            <person name="Wang Q."/>
            <person name="Wang P."/>
            <person name="Zhang Y."/>
            <person name="Cai C."/>
            <person name="Xu Y."/>
            <person name="Wang K."/>
            <person name="Zhou Z."/>
            <person name="Wang C."/>
            <person name="Geng S."/>
            <person name="Li B."/>
            <person name="Dong Q."/>
            <person name="Hou Y."/>
            <person name="Wang H."/>
            <person name="Ai P."/>
            <person name="Liu Z."/>
            <person name="Yi F."/>
            <person name="Sun M."/>
            <person name="An G."/>
            <person name="Cheng J."/>
            <person name="Zhang Y."/>
            <person name="Shi Q."/>
            <person name="Xie Y."/>
            <person name="Shi X."/>
            <person name="Chang Y."/>
            <person name="Huang F."/>
            <person name="Chen Y."/>
            <person name="Hong S."/>
            <person name="Mi L."/>
            <person name="Sun Q."/>
            <person name="Zhang L."/>
            <person name="Zhou B."/>
            <person name="Peng R."/>
            <person name="Zhang X."/>
            <person name="Liu F."/>
        </authorList>
    </citation>
    <scope>NUCLEOTIDE SEQUENCE [LARGE SCALE GENOMIC DNA]</scope>
    <source>
        <strain evidence="2">cv. PA1801</strain>
    </source>
</reference>
<evidence type="ECO:0000313" key="1">
    <source>
        <dbReference type="EMBL" id="KAA3484381.1"/>
    </source>
</evidence>